<gene>
    <name evidence="17" type="ORF">Tci_432573</name>
</gene>
<keyword evidence="10" id="KW-0229">DNA integration</keyword>
<evidence type="ECO:0000256" key="7">
    <source>
        <dbReference type="ARBA" id="ARBA00022801"/>
    </source>
</evidence>
<feature type="region of interest" description="Disordered" evidence="14">
    <location>
        <begin position="37"/>
        <end position="57"/>
    </location>
</feature>
<evidence type="ECO:0000256" key="2">
    <source>
        <dbReference type="ARBA" id="ARBA00022670"/>
    </source>
</evidence>
<dbReference type="PANTHER" id="PTHR42648">
    <property type="entry name" value="TRANSPOSASE, PUTATIVE-RELATED"/>
    <property type="match status" value="1"/>
</dbReference>
<dbReference type="AlphaFoldDB" id="A0A699HNV3"/>
<dbReference type="GO" id="GO:0003887">
    <property type="term" value="F:DNA-directed DNA polymerase activity"/>
    <property type="evidence" value="ECO:0007669"/>
    <property type="project" value="UniProtKB-KW"/>
</dbReference>
<keyword evidence="2" id="KW-0645">Protease</keyword>
<evidence type="ECO:0000256" key="4">
    <source>
        <dbReference type="ARBA" id="ARBA00022723"/>
    </source>
</evidence>
<dbReference type="Pfam" id="PF13976">
    <property type="entry name" value="gag_pre-integrs"/>
    <property type="match status" value="1"/>
</dbReference>
<evidence type="ECO:0000256" key="5">
    <source>
        <dbReference type="ARBA" id="ARBA00022741"/>
    </source>
</evidence>
<dbReference type="GO" id="GO:0003964">
    <property type="term" value="F:RNA-directed DNA polymerase activity"/>
    <property type="evidence" value="ECO:0007669"/>
    <property type="project" value="UniProtKB-KW"/>
</dbReference>
<keyword evidence="11" id="KW-0695">RNA-directed DNA polymerase</keyword>
<proteinExistence type="predicted"/>
<keyword evidence="12" id="KW-0808">Transferase</keyword>
<dbReference type="GO" id="GO:0004519">
    <property type="term" value="F:endonuclease activity"/>
    <property type="evidence" value="ECO:0007669"/>
    <property type="project" value="UniProtKB-KW"/>
</dbReference>
<comment type="caution">
    <text evidence="17">The sequence shown here is derived from an EMBL/GenBank/DDBJ whole genome shotgun (WGS) entry which is preliminary data.</text>
</comment>
<name>A0A699HNV3_TANCI</name>
<dbReference type="InterPro" id="IPR039537">
    <property type="entry name" value="Retrotran_Ty1/copia-like"/>
</dbReference>
<comment type="function">
    <text evidence="1">The aspartyl protease (PR) mediates the proteolytic cleavages of the Gag and Gag-Pol polyproteins after assembly of the VLP.</text>
</comment>
<keyword evidence="5" id="KW-0547">Nucleotide-binding</keyword>
<dbReference type="GO" id="GO:0015074">
    <property type="term" value="P:DNA integration"/>
    <property type="evidence" value="ECO:0007669"/>
    <property type="project" value="UniProtKB-KW"/>
</dbReference>
<evidence type="ECO:0000256" key="14">
    <source>
        <dbReference type="SAM" id="MobiDB-lite"/>
    </source>
</evidence>
<evidence type="ECO:0000256" key="3">
    <source>
        <dbReference type="ARBA" id="ARBA00022722"/>
    </source>
</evidence>
<organism evidence="17">
    <name type="scientific">Tanacetum cinerariifolium</name>
    <name type="common">Dalmatian daisy</name>
    <name type="synonym">Chrysanthemum cinerariifolium</name>
    <dbReference type="NCBI Taxonomy" id="118510"/>
    <lineage>
        <taxon>Eukaryota</taxon>
        <taxon>Viridiplantae</taxon>
        <taxon>Streptophyta</taxon>
        <taxon>Embryophyta</taxon>
        <taxon>Tracheophyta</taxon>
        <taxon>Spermatophyta</taxon>
        <taxon>Magnoliopsida</taxon>
        <taxon>eudicotyledons</taxon>
        <taxon>Gunneridae</taxon>
        <taxon>Pentapetalae</taxon>
        <taxon>asterids</taxon>
        <taxon>campanulids</taxon>
        <taxon>Asterales</taxon>
        <taxon>Asteraceae</taxon>
        <taxon>Asteroideae</taxon>
        <taxon>Anthemideae</taxon>
        <taxon>Anthemidinae</taxon>
        <taxon>Tanacetum</taxon>
    </lineage>
</organism>
<keyword evidence="3" id="KW-0540">Nuclease</keyword>
<keyword evidence="7" id="KW-0378">Hydrolase</keyword>
<dbReference type="PANTHER" id="PTHR42648:SF11">
    <property type="entry name" value="TRANSPOSON TY4-P GAG-POL POLYPROTEIN"/>
    <property type="match status" value="1"/>
</dbReference>
<evidence type="ECO:0000256" key="13">
    <source>
        <dbReference type="ARBA" id="ARBA00023172"/>
    </source>
</evidence>
<evidence type="ECO:0000313" key="17">
    <source>
        <dbReference type="EMBL" id="GEY60599.1"/>
    </source>
</evidence>
<keyword evidence="6" id="KW-0255">Endonuclease</keyword>
<dbReference type="GO" id="GO:0006508">
    <property type="term" value="P:proteolysis"/>
    <property type="evidence" value="ECO:0007669"/>
    <property type="project" value="UniProtKB-KW"/>
</dbReference>
<evidence type="ECO:0000256" key="8">
    <source>
        <dbReference type="ARBA" id="ARBA00022840"/>
    </source>
</evidence>
<dbReference type="InterPro" id="IPR054722">
    <property type="entry name" value="PolX-like_BBD"/>
</dbReference>
<evidence type="ECO:0000256" key="1">
    <source>
        <dbReference type="ARBA" id="ARBA00002180"/>
    </source>
</evidence>
<keyword evidence="13" id="KW-0233">DNA recombination</keyword>
<evidence type="ECO:0000259" key="16">
    <source>
        <dbReference type="Pfam" id="PF22936"/>
    </source>
</evidence>
<evidence type="ECO:0000256" key="12">
    <source>
        <dbReference type="ARBA" id="ARBA00022932"/>
    </source>
</evidence>
<dbReference type="Pfam" id="PF22936">
    <property type="entry name" value="Pol_BBD"/>
    <property type="match status" value="1"/>
</dbReference>
<keyword evidence="12" id="KW-0548">Nucleotidyltransferase</keyword>
<feature type="domain" description="GAG-pre-integrase" evidence="15">
    <location>
        <begin position="381"/>
        <end position="452"/>
    </location>
</feature>
<dbReference type="GO" id="GO:0008233">
    <property type="term" value="F:peptidase activity"/>
    <property type="evidence" value="ECO:0007669"/>
    <property type="project" value="UniProtKB-KW"/>
</dbReference>
<dbReference type="GO" id="GO:0006310">
    <property type="term" value="P:DNA recombination"/>
    <property type="evidence" value="ECO:0007669"/>
    <property type="project" value="UniProtKB-KW"/>
</dbReference>
<dbReference type="InterPro" id="IPR025724">
    <property type="entry name" value="GAG-pre-integrase_dom"/>
</dbReference>
<feature type="non-terminal residue" evidence="17">
    <location>
        <position position="1"/>
    </location>
</feature>
<dbReference type="EMBL" id="BKCJ010192954">
    <property type="protein sequence ID" value="GEY60599.1"/>
    <property type="molecule type" value="Genomic_DNA"/>
</dbReference>
<feature type="non-terminal residue" evidence="17">
    <location>
        <position position="496"/>
    </location>
</feature>
<sequence length="496" mass="56371">KWCWGSDGGGLVEWCKWREKGERMVLEDGGNYCALHSKRKTRKGQNQDKTGQKQESKAQLQDKCIGISELKKLIEKLKGKFVDTKFRKSSVIRQPNAFKSHRPSILGKSTIFSDFLERKYFSMAKSVTKNNVSNDFSKPVTAQILPPIKKSILKNTNVLAPGLYKLHTEPTQTRTSQLPNDYRKTNKCMSFSTRVIPTTSVSRPKLKSNPMEDRVMLNNSQGKKQEVEDHRRNYMLNDKHDMCVLKSPDGVNSSTKMPIDVPVSTRETKRIVNQSVATPLRKTVASESSQKPRNITRKLYERIKIVLFIVDSGCSKHMTGNLKLLINFVEKFLGTVKFGNDQIAPILGYRDLVQGAVTIKRVYYVEGLNHNLFSVGSRGTDLYSITLQDTTSPNLICLMAKATSSQAWLWHCRLSHLNFDTINLLSKNDIVVGLPKLKFIKDHLCSSCELRKAKRKSFHTKTTLSSKRRLQLIHMDLCGLMRVTSINGKKYVLVIV</sequence>
<keyword evidence="12" id="KW-0239">DNA-directed DNA polymerase</keyword>
<reference evidence="17" key="1">
    <citation type="journal article" date="2019" name="Sci. Rep.">
        <title>Draft genome of Tanacetum cinerariifolium, the natural source of mosquito coil.</title>
        <authorList>
            <person name="Yamashiro T."/>
            <person name="Shiraishi A."/>
            <person name="Satake H."/>
            <person name="Nakayama K."/>
        </authorList>
    </citation>
    <scope>NUCLEOTIDE SEQUENCE</scope>
</reference>
<accession>A0A699HNV3</accession>
<protein>
    <submittedName>
        <fullName evidence="17">Uncharacterized protein</fullName>
    </submittedName>
</protein>
<evidence type="ECO:0000256" key="6">
    <source>
        <dbReference type="ARBA" id="ARBA00022759"/>
    </source>
</evidence>
<evidence type="ECO:0000256" key="9">
    <source>
        <dbReference type="ARBA" id="ARBA00022842"/>
    </source>
</evidence>
<keyword evidence="4" id="KW-0479">Metal-binding</keyword>
<evidence type="ECO:0000256" key="10">
    <source>
        <dbReference type="ARBA" id="ARBA00022908"/>
    </source>
</evidence>
<keyword evidence="8" id="KW-0067">ATP-binding</keyword>
<feature type="domain" description="Retrovirus-related Pol polyprotein from transposon TNT 1-94-like beta-barrel" evidence="16">
    <location>
        <begin position="308"/>
        <end position="377"/>
    </location>
</feature>
<dbReference type="GO" id="GO:0046872">
    <property type="term" value="F:metal ion binding"/>
    <property type="evidence" value="ECO:0007669"/>
    <property type="project" value="UniProtKB-KW"/>
</dbReference>
<dbReference type="GO" id="GO:0005524">
    <property type="term" value="F:ATP binding"/>
    <property type="evidence" value="ECO:0007669"/>
    <property type="project" value="UniProtKB-KW"/>
</dbReference>
<keyword evidence="9" id="KW-0460">Magnesium</keyword>
<evidence type="ECO:0000256" key="11">
    <source>
        <dbReference type="ARBA" id="ARBA00022918"/>
    </source>
</evidence>
<evidence type="ECO:0000259" key="15">
    <source>
        <dbReference type="Pfam" id="PF13976"/>
    </source>
</evidence>